<name>A0A6C0HI33_9ZZZZ</name>
<proteinExistence type="predicted"/>
<protein>
    <submittedName>
        <fullName evidence="1">Uncharacterized protein</fullName>
    </submittedName>
</protein>
<dbReference type="EMBL" id="MN739951">
    <property type="protein sequence ID" value="QHT79673.1"/>
    <property type="molecule type" value="Genomic_DNA"/>
</dbReference>
<sequence length="263" mass="31604">MENIKQINSQFDVLKTLRSDILSLFNEITDNISKVHKIYIDLVKTHHHKEHLFGLDAFLFQNKMFEMEYENMRKVFNYIDNRMYCEYYKVYKYIHDYAVNDIKYSKIIDALVHINYPVYKDLEPSKVYDFEILKDMWATILNTIKDLHEYLEIKNTKMVNDKEQIIMGINIDNIVNSQHFTNILLSERITMYIKYLEVINKHHTKYISRLILKCKLLNNIFNEDIQINQLHVKTEENIQNNPITENIHNNDNSDNDIMPLLSS</sequence>
<accession>A0A6C0HI33</accession>
<evidence type="ECO:0000313" key="1">
    <source>
        <dbReference type="EMBL" id="QHT79673.1"/>
    </source>
</evidence>
<reference evidence="1" key="1">
    <citation type="journal article" date="2020" name="Nature">
        <title>Giant virus diversity and host interactions through global metagenomics.</title>
        <authorList>
            <person name="Schulz F."/>
            <person name="Roux S."/>
            <person name="Paez-Espino D."/>
            <person name="Jungbluth S."/>
            <person name="Walsh D.A."/>
            <person name="Denef V.J."/>
            <person name="McMahon K.D."/>
            <person name="Konstantinidis K.T."/>
            <person name="Eloe-Fadrosh E.A."/>
            <person name="Kyrpides N.C."/>
            <person name="Woyke T."/>
        </authorList>
    </citation>
    <scope>NUCLEOTIDE SEQUENCE</scope>
    <source>
        <strain evidence="1">GVMAG-M-3300023184-101</strain>
    </source>
</reference>
<organism evidence="1">
    <name type="scientific">viral metagenome</name>
    <dbReference type="NCBI Taxonomy" id="1070528"/>
    <lineage>
        <taxon>unclassified sequences</taxon>
        <taxon>metagenomes</taxon>
        <taxon>organismal metagenomes</taxon>
    </lineage>
</organism>
<dbReference type="AlphaFoldDB" id="A0A6C0HI33"/>